<sequence>MLAGRWATAEADRTTREPGEPGVRLRLFLDVRQDAERSSSPCAGLPRAGRHNGS</sequence>
<dbReference type="RefSeq" id="WP_388115403.1">
    <property type="nucleotide sequence ID" value="NZ_JBIAHM010000032.1"/>
</dbReference>
<feature type="compositionally biased region" description="Basic and acidic residues" evidence="1">
    <location>
        <begin position="10"/>
        <end position="19"/>
    </location>
</feature>
<feature type="region of interest" description="Disordered" evidence="1">
    <location>
        <begin position="1"/>
        <end position="21"/>
    </location>
</feature>
<dbReference type="EMBL" id="JBIAHM010000032">
    <property type="protein sequence ID" value="MFE9606697.1"/>
    <property type="molecule type" value="Genomic_DNA"/>
</dbReference>
<evidence type="ECO:0000256" key="1">
    <source>
        <dbReference type="SAM" id="MobiDB-lite"/>
    </source>
</evidence>
<evidence type="ECO:0000313" key="2">
    <source>
        <dbReference type="EMBL" id="MFE9606697.1"/>
    </source>
</evidence>
<comment type="caution">
    <text evidence="2">The sequence shown here is derived from an EMBL/GenBank/DDBJ whole genome shotgun (WGS) entry which is preliminary data.</text>
</comment>
<dbReference type="InterPro" id="IPR045775">
    <property type="entry name" value="DUF6207"/>
</dbReference>
<dbReference type="Pfam" id="PF19711">
    <property type="entry name" value="DUF6207"/>
    <property type="match status" value="1"/>
</dbReference>
<accession>A0ABW6MN13</accession>
<reference evidence="2 3" key="1">
    <citation type="submission" date="2024-10" db="EMBL/GenBank/DDBJ databases">
        <title>The Natural Products Discovery Center: Release of the First 8490 Sequenced Strains for Exploring Actinobacteria Biosynthetic Diversity.</title>
        <authorList>
            <person name="Kalkreuter E."/>
            <person name="Kautsar S.A."/>
            <person name="Yang D."/>
            <person name="Bader C.D."/>
            <person name="Teijaro C.N."/>
            <person name="Fluegel L."/>
            <person name="Davis C.M."/>
            <person name="Simpson J.R."/>
            <person name="Lauterbach L."/>
            <person name="Steele A.D."/>
            <person name="Gui C."/>
            <person name="Meng S."/>
            <person name="Li G."/>
            <person name="Viehrig K."/>
            <person name="Ye F."/>
            <person name="Su P."/>
            <person name="Kiefer A.F."/>
            <person name="Nichols A."/>
            <person name="Cepeda A.J."/>
            <person name="Yan W."/>
            <person name="Fan B."/>
            <person name="Jiang Y."/>
            <person name="Adhikari A."/>
            <person name="Zheng C.-J."/>
            <person name="Schuster L."/>
            <person name="Cowan T.M."/>
            <person name="Smanski M.J."/>
            <person name="Chevrette M.G."/>
            <person name="De Carvalho L.P.S."/>
            <person name="Shen B."/>
        </authorList>
    </citation>
    <scope>NUCLEOTIDE SEQUENCE [LARGE SCALE GENOMIC DNA]</scope>
    <source>
        <strain evidence="2 3">NPDC006488</strain>
    </source>
</reference>
<dbReference type="Proteomes" id="UP001601303">
    <property type="component" value="Unassembled WGS sequence"/>
</dbReference>
<proteinExistence type="predicted"/>
<keyword evidence="3" id="KW-1185">Reference proteome</keyword>
<name>A0ABW6MN13_9ACTN</name>
<gene>
    <name evidence="2" type="ORF">ACFYNQ_50185</name>
</gene>
<organism evidence="2 3">
    <name type="scientific">Streptomyces hokutonensis</name>
    <dbReference type="NCBI Taxonomy" id="1306990"/>
    <lineage>
        <taxon>Bacteria</taxon>
        <taxon>Bacillati</taxon>
        <taxon>Actinomycetota</taxon>
        <taxon>Actinomycetes</taxon>
        <taxon>Kitasatosporales</taxon>
        <taxon>Streptomycetaceae</taxon>
        <taxon>Streptomyces</taxon>
    </lineage>
</organism>
<evidence type="ECO:0000313" key="3">
    <source>
        <dbReference type="Proteomes" id="UP001601303"/>
    </source>
</evidence>
<protein>
    <submittedName>
        <fullName evidence="2">DUF6207 family protein</fullName>
    </submittedName>
</protein>
<feature type="region of interest" description="Disordered" evidence="1">
    <location>
        <begin position="34"/>
        <end position="54"/>
    </location>
</feature>